<dbReference type="InterPro" id="IPR045823">
    <property type="entry name" value="TetR_C_32"/>
</dbReference>
<dbReference type="SUPFAM" id="SSF46689">
    <property type="entry name" value="Homeodomain-like"/>
    <property type="match status" value="1"/>
</dbReference>
<accession>A0A1I3LYN9</accession>
<dbReference type="InterPro" id="IPR001647">
    <property type="entry name" value="HTH_TetR"/>
</dbReference>
<dbReference type="Gene3D" id="1.10.357.10">
    <property type="entry name" value="Tetracycline Repressor, domain 2"/>
    <property type="match status" value="1"/>
</dbReference>
<dbReference type="GO" id="GO:0003700">
    <property type="term" value="F:DNA-binding transcription factor activity"/>
    <property type="evidence" value="ECO:0007669"/>
    <property type="project" value="TreeGrafter"/>
</dbReference>
<protein>
    <submittedName>
        <fullName evidence="4">Transcriptional regulator, TetR family</fullName>
    </submittedName>
</protein>
<keyword evidence="1 2" id="KW-0238">DNA-binding</keyword>
<dbReference type="SUPFAM" id="SSF48498">
    <property type="entry name" value="Tetracyclin repressor-like, C-terminal domain"/>
    <property type="match status" value="1"/>
</dbReference>
<dbReference type="RefSeq" id="WP_091115550.1">
    <property type="nucleotide sequence ID" value="NZ_BKAF01000017.1"/>
</dbReference>
<dbReference type="PANTHER" id="PTHR30055">
    <property type="entry name" value="HTH-TYPE TRANSCRIPTIONAL REGULATOR RUTR"/>
    <property type="match status" value="1"/>
</dbReference>
<name>A0A1I3LYN9_9ACTN</name>
<evidence type="ECO:0000256" key="1">
    <source>
        <dbReference type="ARBA" id="ARBA00023125"/>
    </source>
</evidence>
<dbReference type="Pfam" id="PF19344">
    <property type="entry name" value="TetR_C_32"/>
    <property type="match status" value="1"/>
</dbReference>
<gene>
    <name evidence="4" type="ORF">SAMN05216561_114134</name>
</gene>
<reference evidence="4 5" key="1">
    <citation type="submission" date="2016-10" db="EMBL/GenBank/DDBJ databases">
        <authorList>
            <person name="de Groot N.N."/>
        </authorList>
    </citation>
    <scope>NUCLEOTIDE SEQUENCE [LARGE SCALE GENOMIC DNA]</scope>
    <source>
        <strain evidence="4 5">CGMCC 1.11156</strain>
    </source>
</reference>
<evidence type="ECO:0000256" key="2">
    <source>
        <dbReference type="PROSITE-ProRule" id="PRU00335"/>
    </source>
</evidence>
<feature type="DNA-binding region" description="H-T-H motif" evidence="2">
    <location>
        <begin position="39"/>
        <end position="58"/>
    </location>
</feature>
<dbReference type="InterPro" id="IPR036271">
    <property type="entry name" value="Tet_transcr_reg_TetR-rel_C_sf"/>
</dbReference>
<dbReference type="EMBL" id="FOQG01000014">
    <property type="protein sequence ID" value="SFI89823.1"/>
    <property type="molecule type" value="Genomic_DNA"/>
</dbReference>
<dbReference type="AlphaFoldDB" id="A0A1I3LYN9"/>
<dbReference type="Proteomes" id="UP000198649">
    <property type="component" value="Unassembled WGS sequence"/>
</dbReference>
<dbReference type="PRINTS" id="PR00455">
    <property type="entry name" value="HTHTETR"/>
</dbReference>
<evidence type="ECO:0000313" key="5">
    <source>
        <dbReference type="Proteomes" id="UP000198649"/>
    </source>
</evidence>
<dbReference type="OrthoDB" id="70491at2"/>
<dbReference type="PANTHER" id="PTHR30055:SF226">
    <property type="entry name" value="HTH-TYPE TRANSCRIPTIONAL REGULATOR PKSA"/>
    <property type="match status" value="1"/>
</dbReference>
<dbReference type="InterPro" id="IPR009057">
    <property type="entry name" value="Homeodomain-like_sf"/>
</dbReference>
<organism evidence="4 5">
    <name type="scientific">Nocardioides psychrotolerans</name>
    <dbReference type="NCBI Taxonomy" id="1005945"/>
    <lineage>
        <taxon>Bacteria</taxon>
        <taxon>Bacillati</taxon>
        <taxon>Actinomycetota</taxon>
        <taxon>Actinomycetes</taxon>
        <taxon>Propionibacteriales</taxon>
        <taxon>Nocardioidaceae</taxon>
        <taxon>Nocardioides</taxon>
    </lineage>
</organism>
<dbReference type="InterPro" id="IPR050109">
    <property type="entry name" value="HTH-type_TetR-like_transc_reg"/>
</dbReference>
<dbReference type="STRING" id="1005945.SAMN05216561_114134"/>
<proteinExistence type="predicted"/>
<evidence type="ECO:0000259" key="3">
    <source>
        <dbReference type="PROSITE" id="PS50977"/>
    </source>
</evidence>
<keyword evidence="5" id="KW-1185">Reference proteome</keyword>
<feature type="domain" description="HTH tetR-type" evidence="3">
    <location>
        <begin position="17"/>
        <end position="76"/>
    </location>
</feature>
<sequence length="217" mass="23217">MSIQPDGRSSRWDAHREERRADLIAAAVRAIDDQGPEVNMTDIAAEAGVSKPVLYRYFADKDELHAAVGQWGADEVLAGVVPALLVDAPVRARIEAAVDAYLRVIEEHPQVFFLLVRHRASGAGGAGDPLADGKARIAAMLTRFLAETMRGLGVDPGGAEPWSQGIVGLGLATGEWWLEKRTMPRAQISAYLSSFIWHSLEGPAGELGVPLSALDGS</sequence>
<dbReference type="PROSITE" id="PS50977">
    <property type="entry name" value="HTH_TETR_2"/>
    <property type="match status" value="1"/>
</dbReference>
<evidence type="ECO:0000313" key="4">
    <source>
        <dbReference type="EMBL" id="SFI89823.1"/>
    </source>
</evidence>
<dbReference type="Pfam" id="PF00440">
    <property type="entry name" value="TetR_N"/>
    <property type="match status" value="1"/>
</dbReference>
<dbReference type="GO" id="GO:0000976">
    <property type="term" value="F:transcription cis-regulatory region binding"/>
    <property type="evidence" value="ECO:0007669"/>
    <property type="project" value="TreeGrafter"/>
</dbReference>